<dbReference type="RefSeq" id="WP_358292741.1">
    <property type="nucleotide sequence ID" value="NZ_JBEYGJ010000069.1"/>
</dbReference>
<gene>
    <name evidence="1" type="ORF">ACFYM3_43125</name>
</gene>
<evidence type="ECO:0000313" key="2">
    <source>
        <dbReference type="Proteomes" id="UP001601288"/>
    </source>
</evidence>
<protein>
    <submittedName>
        <fullName evidence="1">Uncharacterized protein</fullName>
    </submittedName>
</protein>
<sequence length="87" mass="9401">MPGPTTAHFDATYRALWKPHSGLPALIVGNGEEHVVDQRLRGDDPAFGRPHVLRRTIEGAAQFLWVENPRAVGAAFAVLTASLSRAS</sequence>
<comment type="caution">
    <text evidence="1">The sequence shown here is derived from an EMBL/GenBank/DDBJ whole genome shotgun (WGS) entry which is preliminary data.</text>
</comment>
<dbReference type="EMBL" id="JBIAFP010000053">
    <property type="protein sequence ID" value="MFE9231255.1"/>
    <property type="molecule type" value="Genomic_DNA"/>
</dbReference>
<reference evidence="1 2" key="1">
    <citation type="submission" date="2024-10" db="EMBL/GenBank/DDBJ databases">
        <title>The Natural Products Discovery Center: Release of the First 8490 Sequenced Strains for Exploring Actinobacteria Biosynthetic Diversity.</title>
        <authorList>
            <person name="Kalkreuter E."/>
            <person name="Kautsar S.A."/>
            <person name="Yang D."/>
            <person name="Bader C.D."/>
            <person name="Teijaro C.N."/>
            <person name="Fluegel L."/>
            <person name="Davis C.M."/>
            <person name="Simpson J.R."/>
            <person name="Lauterbach L."/>
            <person name="Steele A.D."/>
            <person name="Gui C."/>
            <person name="Meng S."/>
            <person name="Li G."/>
            <person name="Viehrig K."/>
            <person name="Ye F."/>
            <person name="Su P."/>
            <person name="Kiefer A.F."/>
            <person name="Nichols A."/>
            <person name="Cepeda A.J."/>
            <person name="Yan W."/>
            <person name="Fan B."/>
            <person name="Jiang Y."/>
            <person name="Adhikari A."/>
            <person name="Zheng C.-J."/>
            <person name="Schuster L."/>
            <person name="Cowan T.M."/>
            <person name="Smanski M.J."/>
            <person name="Chevrette M.G."/>
            <person name="De Carvalho L.P.S."/>
            <person name="Shen B."/>
        </authorList>
    </citation>
    <scope>NUCLEOTIDE SEQUENCE [LARGE SCALE GENOMIC DNA]</scope>
    <source>
        <strain evidence="1 2">NPDC007066</strain>
    </source>
</reference>
<keyword evidence="2" id="KW-1185">Reference proteome</keyword>
<accession>A0ABW6LS78</accession>
<evidence type="ECO:0000313" key="1">
    <source>
        <dbReference type="EMBL" id="MFE9231255.1"/>
    </source>
</evidence>
<dbReference type="Proteomes" id="UP001601288">
    <property type="component" value="Unassembled WGS sequence"/>
</dbReference>
<organism evidence="1 2">
    <name type="scientific">Streptomyces massasporeus</name>
    <dbReference type="NCBI Taxonomy" id="67324"/>
    <lineage>
        <taxon>Bacteria</taxon>
        <taxon>Bacillati</taxon>
        <taxon>Actinomycetota</taxon>
        <taxon>Actinomycetes</taxon>
        <taxon>Kitasatosporales</taxon>
        <taxon>Streptomycetaceae</taxon>
        <taxon>Streptomyces</taxon>
    </lineage>
</organism>
<proteinExistence type="predicted"/>
<name>A0ABW6LS78_9ACTN</name>